<gene>
    <name evidence="7" type="ORF">QYS49_34095</name>
</gene>
<evidence type="ECO:0000313" key="8">
    <source>
        <dbReference type="Proteomes" id="UP001230496"/>
    </source>
</evidence>
<evidence type="ECO:0000256" key="4">
    <source>
        <dbReference type="ARBA" id="ARBA00023065"/>
    </source>
</evidence>
<accession>A0AA51RBS7</accession>
<dbReference type="InterPro" id="IPR003644">
    <property type="entry name" value="Calx_beta"/>
</dbReference>
<dbReference type="InterPro" id="IPR051171">
    <property type="entry name" value="CaCA"/>
</dbReference>
<keyword evidence="8" id="KW-1185">Reference proteome</keyword>
<keyword evidence="1" id="KW-0732">Signal</keyword>
<protein>
    <submittedName>
        <fullName evidence="7">Calx-beta domain-containing protein</fullName>
    </submittedName>
</protein>
<keyword evidence="3" id="KW-0106">Calcium</keyword>
<dbReference type="Pfam" id="PF03160">
    <property type="entry name" value="Calx-beta"/>
    <property type="match status" value="4"/>
</dbReference>
<dbReference type="InterPro" id="IPR038081">
    <property type="entry name" value="CalX-like_sf"/>
</dbReference>
<dbReference type="KEGG" id="msaa:QYS49_34095"/>
<dbReference type="SUPFAM" id="SSF141072">
    <property type="entry name" value="CalX-like"/>
    <property type="match status" value="4"/>
</dbReference>
<dbReference type="Pfam" id="PF13585">
    <property type="entry name" value="CHU_C"/>
    <property type="match status" value="1"/>
</dbReference>
<dbReference type="RefSeq" id="WP_308350808.1">
    <property type="nucleotide sequence ID" value="NZ_CP129971.1"/>
</dbReference>
<keyword evidence="2" id="KW-0677">Repeat</keyword>
<name>A0AA51RBS7_9BACT</name>
<dbReference type="Proteomes" id="UP001230496">
    <property type="component" value="Chromosome"/>
</dbReference>
<feature type="region of interest" description="Disordered" evidence="5">
    <location>
        <begin position="1531"/>
        <end position="1561"/>
    </location>
</feature>
<reference evidence="7 8" key="1">
    <citation type="submission" date="2023-08" db="EMBL/GenBank/DDBJ databases">
        <title>Comparative genomics and taxonomic characterization of three novel marine species of genus Marivirga.</title>
        <authorList>
            <person name="Muhammad N."/>
            <person name="Kim S.-G."/>
        </authorList>
    </citation>
    <scope>NUCLEOTIDE SEQUENCE [LARGE SCALE GENOMIC DNA]</scope>
    <source>
        <strain evidence="7 8">BDSF4-3</strain>
    </source>
</reference>
<dbReference type="PANTHER" id="PTHR11878:SF65">
    <property type="entry name" value="NA_CA-EXCHANGE PROTEIN, ISOFORM G"/>
    <property type="match status" value="1"/>
</dbReference>
<evidence type="ECO:0000256" key="3">
    <source>
        <dbReference type="ARBA" id="ARBA00022837"/>
    </source>
</evidence>
<sequence>MKKQIQSLIQIILLTIISVSGLVAQPSTGVSTFDGAFLQLAGFGPSPRTGSLDGWTFTSVGAGSGFTSRNGSGQISMSMQTPTYFSIGSDDGSEFQFDNINIEFFLGTTTYTITGYRDGAPVSGAVFSEAVVNAQAKTIDVSSDTDFENIDEFRFTFSTSPSSSSITIEDITISAAAAANTPPTATSFTAANGPYENLTYTFSTSDFGYSDGDGDPINHLLIESLPGAGTIYVDADNDDTYDGGEELSVSDQVSKADLDAGNLQYIQNGSTSTSFQFEVNDGTDNSSGNYKASLNVVGVPTVTLSINPSSRVEGVSANVNVTATLSNSYGVNTNVALGFSGTATNSVDYTRSGTSIPISAGSTSGSITLSNQNDIPYEGNETVVIDISGVTGGKEDGVQQVTYTIIDDDPQPSATLLLRDIYNPITDESGGQAYIVGELSYSAGVTVTIPLTFSGTATGGGTDYGISGSSIVISPGNWMDSIRVTSLNDEIEEGDETIIIDMGTPTNAVESGTQQVTVTIKDEDALAPSGYTISIDQNPINAGNESSVSFTFAGAEVGADYDYTFSSSGGGTNVTGSGTIATATDQISGIDLSGLGDGTITLSVTLTDAFGNTGTAAADTKTKDTAAPTGYAVAIDQAGINATNTGNVSFTFTGAEVGADYNYTFSSSGGGTNVTGSGTIAIATDQITGLDISGLGDGTITLSATLTDANGNAGSVATDNVQKDIVVPTGYSVAFDVLGELQINVINESIIEFSGSGLEVGTTLNYSFTSDGGGTPVTGTETVTTASQQFDNSGAGYDLSGLTDGTVTLTVTLTDAAGNTGADATDSEAKDSGPPTGYSVAWDDALINASEASTATFTVTNAEVGTTINNTVSSSGDGNTATVSNPTVVTSNTQVVTVDVSSLVDGTLTVEVSLTDGGGNTGGTVSDNSAELDQTIPSGYGVAIDQANISAANQGAISFTFSGAEVGTTYDYTFSSSAGGPNVTGTGTVVTASDQITGVDLSGIADGTITLSVTLSDAANNVGAAVTDNVQKDADAPTFVSVDDNGGDNSYTSGESLTIVADLAEIGLTVTADLSVINPGFSNNYPMNDNGDGTYSNTVGDVDAGGNLIEGASTAVNITATDASGNQSTDNSLLLLLDKTAPSGYSVTIDQTIIDATNQAALSFNIANAEVGTTYDYAISSNGGGTDVTGSGIIGTATDQITGVDLSGLGDGTLTLSITLTDAAGNTGAVATDNIAKDIVVPSGYSVSIELLGESFVNVINQNIIEFTGSGLEVGTTLNYTFTSDGGGTPVSGTETVTNASQQFNNSGAGYDLSGLTDGTVTLTISLTDNAGNTGDDTSDTANKDIGPPTGYTVAWDEAFINASESGTATFTVSNAEIGSTINNSVSSSGDGNTATVSSPITVTSTTQIITIDVSSLDDGVLTVEVSLTDAAGNTGGTVSDNAATLDQTAPSGYSVSIDQADISAANQTATSFTFAGAEVGTTYNYMLSSSAGGTDVTGSGTIATATDQITGVDLSGLADGTITLSVTLTDPAGNEGTAASDNVSKDTTAPNFISVDDDGGDNSYKSGESLSLVADLGETGLTVTADLSVINSGLSATAAMTDNSDGTYSLTVADVDNGGDMIEGTAIAVPLIATDGAGNQQTDNSLTLNLDKTAPAGYTVSVDQSIINASNQASMSFTFASAEVGATYNYTISSDGGGTAVTGSESIGTASDQITGIDVSGLGDGTLTLSITLTDAAGNTGAATTDEVNKVTAAITFNATGSSGDESVANANIQVDLSILSAFDVTVDYSLSGTANGAGSDYTLANGTLTIASGNESGIIEITGIVDDEIVEGAETIILTLSNPTNASLGSTTEFIYTINDNDKAEISVVATNQAAEDDVNGLYTISTSKEFANEVVISFSISGTATEVADYEEIDTSIVFPASTSSITIPIVVKADTEVEDDETVIITLESTDNTAVLIGTDNSATVIITDNDEKLPQIITFDPISDKNLSDKEVILEGSGGDSGEPITYTISTEPVNGVATLSNGIIMLEGIGTVTVTASQAGNDSYLPAEDVSQSFSILSDELLLPTLFTPNNDRINDVLFIRGGAAVQSVNFRIFNRKGNLVYESNSFQELSETGWDGRKNGVNQPAGTYVWVISGTMSNGEPIKVNGSNRGTILIAR</sequence>
<dbReference type="EMBL" id="CP129971">
    <property type="protein sequence ID" value="WMN12616.1"/>
    <property type="molecule type" value="Genomic_DNA"/>
</dbReference>
<keyword evidence="4" id="KW-0406">Ion transport</keyword>
<proteinExistence type="predicted"/>
<dbReference type="PANTHER" id="PTHR11878">
    <property type="entry name" value="SODIUM/CALCIUM EXCHANGER"/>
    <property type="match status" value="1"/>
</dbReference>
<dbReference type="SMART" id="SM00237">
    <property type="entry name" value="Calx_beta"/>
    <property type="match status" value="2"/>
</dbReference>
<feature type="domain" description="Calx-beta" evidence="6">
    <location>
        <begin position="1743"/>
        <end position="1843"/>
    </location>
</feature>
<evidence type="ECO:0000256" key="2">
    <source>
        <dbReference type="ARBA" id="ARBA00022737"/>
    </source>
</evidence>
<evidence type="ECO:0000313" key="7">
    <source>
        <dbReference type="EMBL" id="WMN12616.1"/>
    </source>
</evidence>
<dbReference type="GO" id="GO:0007154">
    <property type="term" value="P:cell communication"/>
    <property type="evidence" value="ECO:0007669"/>
    <property type="project" value="InterPro"/>
</dbReference>
<feature type="compositionally biased region" description="Polar residues" evidence="5">
    <location>
        <begin position="1538"/>
        <end position="1552"/>
    </location>
</feature>
<dbReference type="InterPro" id="IPR026341">
    <property type="entry name" value="T9SS_type_B"/>
</dbReference>
<keyword evidence="4" id="KW-0813">Transport</keyword>
<feature type="domain" description="Calx-beta" evidence="6">
    <location>
        <begin position="401"/>
        <end position="503"/>
    </location>
</feature>
<evidence type="ECO:0000256" key="5">
    <source>
        <dbReference type="SAM" id="MobiDB-lite"/>
    </source>
</evidence>
<dbReference type="GO" id="GO:0016020">
    <property type="term" value="C:membrane"/>
    <property type="evidence" value="ECO:0007669"/>
    <property type="project" value="InterPro"/>
</dbReference>
<evidence type="ECO:0000256" key="1">
    <source>
        <dbReference type="ARBA" id="ARBA00022729"/>
    </source>
</evidence>
<dbReference type="NCBIfam" id="TIGR04131">
    <property type="entry name" value="Bac_Flav_CTERM"/>
    <property type="match status" value="1"/>
</dbReference>
<dbReference type="Gene3D" id="2.60.40.2030">
    <property type="match status" value="4"/>
</dbReference>
<evidence type="ECO:0000259" key="6">
    <source>
        <dbReference type="SMART" id="SM00237"/>
    </source>
</evidence>
<organism evidence="7 8">
    <name type="scientific">Marivirga salinarum</name>
    <dbReference type="NCBI Taxonomy" id="3059078"/>
    <lineage>
        <taxon>Bacteria</taxon>
        <taxon>Pseudomonadati</taxon>
        <taxon>Bacteroidota</taxon>
        <taxon>Cytophagia</taxon>
        <taxon>Cytophagales</taxon>
        <taxon>Marivirgaceae</taxon>
        <taxon>Marivirga</taxon>
    </lineage>
</organism>
<dbReference type="GO" id="GO:0030001">
    <property type="term" value="P:metal ion transport"/>
    <property type="evidence" value="ECO:0007669"/>
    <property type="project" value="TreeGrafter"/>
</dbReference>